<evidence type="ECO:0000256" key="4">
    <source>
        <dbReference type="ARBA" id="ARBA00023170"/>
    </source>
</evidence>
<dbReference type="SUPFAM" id="SSF55785">
    <property type="entry name" value="PYP-like sensor domain (PAS domain)"/>
    <property type="match status" value="2"/>
</dbReference>
<dbReference type="Pfam" id="PF00360">
    <property type="entry name" value="PHY"/>
    <property type="match status" value="1"/>
</dbReference>
<dbReference type="InterPro" id="IPR013654">
    <property type="entry name" value="PAS_2"/>
</dbReference>
<protein>
    <submittedName>
        <fullName evidence="7">GAF domain-containing protein</fullName>
    </submittedName>
</protein>
<dbReference type="PROSITE" id="PS50046">
    <property type="entry name" value="PHYTOCHROME_2"/>
    <property type="match status" value="1"/>
</dbReference>
<dbReference type="InterPro" id="IPR029016">
    <property type="entry name" value="GAF-like_dom_sf"/>
</dbReference>
<dbReference type="PROSITE" id="PS50113">
    <property type="entry name" value="PAC"/>
    <property type="match status" value="1"/>
</dbReference>
<name>A0ABX1EB00_9PROT</name>
<feature type="domain" description="Phytochrome chromophore attachment site" evidence="5">
    <location>
        <begin position="153"/>
        <end position="311"/>
    </location>
</feature>
<sequence length="739" mass="79657">MDLPGTAAGSPAFGNADLSNCEREQIHLAASIQPHGALLALREPDLVVLQASANARAFLGLDASPLGRPLAEFAPAIARAVMPLLADPLDEVPAAARIPAGAGGVKLDAQIHRPAGIGGQAGGLVLELERAALVDPPASRIEPALQAILGSYALRPLCEEVARIFRKLTGYDRVMVYRFDDDGHGEVFAEEHEPGLEPYLGNRYPASDIPEIARRLYIRNRVRVLTDVHYAPVPLEPRLSPLTGQDLDMSLCALRSSSPMHVQYLKNMGVGATLVASILVGGRLWGLVSCHHQTPRRTPFAVRAVTELLAEAVGTRIAALESFVQSQAELAVRRLEQRMIEAITRDGDWRTALFDNPQTLLLPMGASGAALLFEGQTQTAGEVPGTAGLREIGKWLDSRARGPTTHAPVIATASLVAEAPHLGPLTRVAAGVLAAPISTAPGEYLVWFRPEQVSTVTWGGDPTKPVLVGDDPRDLSPRRSFAKWNQVVEGRSEPWSPKDLATARLVGDTVTDVVLQFRSVRMLIAEDQLAQVRRQVGLSAQPVVICDPAGNIDLRNEAFDRLMPGLRGAAPRRIDHLLPYFADPADVGRRLRDVLDNGRSWRGEVRLADGQGGGRPVLVRADPVFSAPDRVLGFVFLFNDLAERKAAEAARRRFQAGIEEGSRQRAGRLDRQADLTFQAILASVVENAQLAALEIADGVDVARMPDLLESVRASVARTAAVLETLIRHASEEPPPEAED</sequence>
<keyword evidence="3" id="KW-0157">Chromophore</keyword>
<dbReference type="InterPro" id="IPR013515">
    <property type="entry name" value="Phytochrome_cen-reg"/>
</dbReference>
<comment type="caution">
    <text evidence="7">The sequence shown here is derived from an EMBL/GenBank/DDBJ whole genome shotgun (WGS) entry which is preliminary data.</text>
</comment>
<keyword evidence="1" id="KW-0600">Photoreceptor protein</keyword>
<dbReference type="InterPro" id="IPR001294">
    <property type="entry name" value="Phytochrome"/>
</dbReference>
<dbReference type="SMART" id="SM00065">
    <property type="entry name" value="GAF"/>
    <property type="match status" value="1"/>
</dbReference>
<gene>
    <name evidence="7" type="ORF">HEQ75_17485</name>
</gene>
<evidence type="ECO:0000256" key="1">
    <source>
        <dbReference type="ARBA" id="ARBA00022543"/>
    </source>
</evidence>
<keyword evidence="4" id="KW-0675">Receptor</keyword>
<evidence type="ECO:0000313" key="8">
    <source>
        <dbReference type="Proteomes" id="UP000787635"/>
    </source>
</evidence>
<dbReference type="InterPro" id="IPR000700">
    <property type="entry name" value="PAS-assoc_C"/>
</dbReference>
<evidence type="ECO:0000259" key="5">
    <source>
        <dbReference type="PROSITE" id="PS50046"/>
    </source>
</evidence>
<evidence type="ECO:0000256" key="3">
    <source>
        <dbReference type="ARBA" id="ARBA00022991"/>
    </source>
</evidence>
<dbReference type="EMBL" id="JAAVNE010000030">
    <property type="protein sequence ID" value="NKC32662.1"/>
    <property type="molecule type" value="Genomic_DNA"/>
</dbReference>
<dbReference type="Gene3D" id="3.30.450.20">
    <property type="entry name" value="PAS domain"/>
    <property type="match status" value="2"/>
</dbReference>
<dbReference type="Pfam" id="PF08448">
    <property type="entry name" value="PAS_4"/>
    <property type="match status" value="1"/>
</dbReference>
<dbReference type="Pfam" id="PF01590">
    <property type="entry name" value="GAF"/>
    <property type="match status" value="1"/>
</dbReference>
<dbReference type="InterPro" id="IPR043150">
    <property type="entry name" value="Phytochrome_PHY_sf"/>
</dbReference>
<dbReference type="Proteomes" id="UP000787635">
    <property type="component" value="Unassembled WGS sequence"/>
</dbReference>
<feature type="domain" description="PAC" evidence="6">
    <location>
        <begin position="601"/>
        <end position="653"/>
    </location>
</feature>
<proteinExistence type="predicted"/>
<dbReference type="Gene3D" id="3.30.450.270">
    <property type="match status" value="1"/>
</dbReference>
<keyword evidence="8" id="KW-1185">Reference proteome</keyword>
<dbReference type="PRINTS" id="PR01033">
    <property type="entry name" value="PHYTOCHROME"/>
</dbReference>
<dbReference type="RefSeq" id="WP_168033113.1">
    <property type="nucleotide sequence ID" value="NZ_JAAVNE010000030.1"/>
</dbReference>
<dbReference type="Gene3D" id="3.30.450.40">
    <property type="match status" value="1"/>
</dbReference>
<reference evidence="7 8" key="1">
    <citation type="submission" date="2020-03" db="EMBL/GenBank/DDBJ databases">
        <title>Roseomonas selenitidurans sp. nov. isolated from urban soil.</title>
        <authorList>
            <person name="Liu H."/>
        </authorList>
    </citation>
    <scope>NUCLEOTIDE SEQUENCE [LARGE SCALE GENOMIC DNA]</scope>
    <source>
        <strain evidence="7 8">BU-1</strain>
    </source>
</reference>
<dbReference type="Pfam" id="PF08446">
    <property type="entry name" value="PAS_2"/>
    <property type="match status" value="1"/>
</dbReference>
<keyword evidence="2" id="KW-0716">Sensory transduction</keyword>
<dbReference type="InterPro" id="IPR003018">
    <property type="entry name" value="GAF"/>
</dbReference>
<evidence type="ECO:0000313" key="7">
    <source>
        <dbReference type="EMBL" id="NKC32662.1"/>
    </source>
</evidence>
<dbReference type="InterPro" id="IPR016132">
    <property type="entry name" value="Phyto_chromo_attachment"/>
</dbReference>
<organism evidence="7 8">
    <name type="scientific">Falsiroseomonas selenitidurans</name>
    <dbReference type="NCBI Taxonomy" id="2716335"/>
    <lineage>
        <taxon>Bacteria</taxon>
        <taxon>Pseudomonadati</taxon>
        <taxon>Pseudomonadota</taxon>
        <taxon>Alphaproteobacteria</taxon>
        <taxon>Acetobacterales</taxon>
        <taxon>Roseomonadaceae</taxon>
        <taxon>Falsiroseomonas</taxon>
    </lineage>
</organism>
<evidence type="ECO:0000256" key="2">
    <source>
        <dbReference type="ARBA" id="ARBA00022606"/>
    </source>
</evidence>
<dbReference type="InterPro" id="IPR035965">
    <property type="entry name" value="PAS-like_dom_sf"/>
</dbReference>
<evidence type="ECO:0000259" key="6">
    <source>
        <dbReference type="PROSITE" id="PS50113"/>
    </source>
</evidence>
<accession>A0ABX1EB00</accession>
<dbReference type="InterPro" id="IPR013656">
    <property type="entry name" value="PAS_4"/>
</dbReference>
<dbReference type="SUPFAM" id="SSF55781">
    <property type="entry name" value="GAF domain-like"/>
    <property type="match status" value="2"/>
</dbReference>